<feature type="region of interest" description="Disordered" evidence="3">
    <location>
        <begin position="694"/>
        <end position="772"/>
    </location>
</feature>
<protein>
    <recommendedName>
        <fullName evidence="4">HMG box domain-containing protein</fullName>
    </recommendedName>
</protein>
<dbReference type="Gene3D" id="1.10.30.10">
    <property type="entry name" value="High mobility group box domain"/>
    <property type="match status" value="1"/>
</dbReference>
<keyword evidence="2" id="KW-0539">Nucleus</keyword>
<evidence type="ECO:0000313" key="5">
    <source>
        <dbReference type="EMBL" id="CAE8674910.1"/>
    </source>
</evidence>
<comment type="caution">
    <text evidence="5">The sequence shown here is derived from an EMBL/GenBank/DDBJ whole genome shotgun (WGS) entry which is preliminary data.</text>
</comment>
<dbReference type="Gene3D" id="3.40.50.11980">
    <property type="match status" value="1"/>
</dbReference>
<dbReference type="InterPro" id="IPR036910">
    <property type="entry name" value="HMG_box_dom_sf"/>
</dbReference>
<dbReference type="GO" id="GO:0005634">
    <property type="term" value="C:nucleus"/>
    <property type="evidence" value="ECO:0007669"/>
    <property type="project" value="UniProtKB-UniRule"/>
</dbReference>
<evidence type="ECO:0000259" key="4">
    <source>
        <dbReference type="PROSITE" id="PS50118"/>
    </source>
</evidence>
<feature type="compositionally biased region" description="Basic and acidic residues" evidence="3">
    <location>
        <begin position="732"/>
        <end position="742"/>
    </location>
</feature>
<dbReference type="Proteomes" id="UP000626109">
    <property type="component" value="Unassembled WGS sequence"/>
</dbReference>
<gene>
    <name evidence="5" type="ORF">PGLA2088_LOCUS19170</name>
</gene>
<evidence type="ECO:0000256" key="3">
    <source>
        <dbReference type="SAM" id="MobiDB-lite"/>
    </source>
</evidence>
<dbReference type="Pfam" id="PF00505">
    <property type="entry name" value="HMG_box"/>
    <property type="match status" value="1"/>
</dbReference>
<dbReference type="SUPFAM" id="SSF47095">
    <property type="entry name" value="HMG-box"/>
    <property type="match status" value="1"/>
</dbReference>
<evidence type="ECO:0000256" key="1">
    <source>
        <dbReference type="ARBA" id="ARBA00023125"/>
    </source>
</evidence>
<dbReference type="InterPro" id="IPR009071">
    <property type="entry name" value="HMG_box_dom"/>
</dbReference>
<evidence type="ECO:0000256" key="2">
    <source>
        <dbReference type="PROSITE-ProRule" id="PRU00267"/>
    </source>
</evidence>
<dbReference type="EMBL" id="CAJNNW010024942">
    <property type="protein sequence ID" value="CAE8674910.1"/>
    <property type="molecule type" value="Genomic_DNA"/>
</dbReference>
<dbReference type="GO" id="GO:0003677">
    <property type="term" value="F:DNA binding"/>
    <property type="evidence" value="ECO:0007669"/>
    <property type="project" value="UniProtKB-UniRule"/>
</dbReference>
<dbReference type="InterPro" id="IPR050342">
    <property type="entry name" value="HMGB"/>
</dbReference>
<keyword evidence="1 2" id="KW-0238">DNA-binding</keyword>
<dbReference type="SMART" id="SM00398">
    <property type="entry name" value="HMG"/>
    <property type="match status" value="2"/>
</dbReference>
<organism evidence="5 6">
    <name type="scientific">Polarella glacialis</name>
    <name type="common">Dinoflagellate</name>
    <dbReference type="NCBI Taxonomy" id="89957"/>
    <lineage>
        <taxon>Eukaryota</taxon>
        <taxon>Sar</taxon>
        <taxon>Alveolata</taxon>
        <taxon>Dinophyceae</taxon>
        <taxon>Suessiales</taxon>
        <taxon>Suessiaceae</taxon>
        <taxon>Polarella</taxon>
    </lineage>
</organism>
<dbReference type="AlphaFoldDB" id="A0A813JAQ7"/>
<feature type="domain" description="HMG box" evidence="4">
    <location>
        <begin position="626"/>
        <end position="700"/>
    </location>
</feature>
<reference evidence="5" key="1">
    <citation type="submission" date="2021-02" db="EMBL/GenBank/DDBJ databases">
        <authorList>
            <person name="Dougan E. K."/>
            <person name="Rhodes N."/>
            <person name="Thang M."/>
            <person name="Chan C."/>
        </authorList>
    </citation>
    <scope>NUCLEOTIDE SEQUENCE</scope>
</reference>
<accession>A0A813JAQ7</accession>
<proteinExistence type="predicted"/>
<feature type="DNA-binding region" description="HMG box" evidence="2">
    <location>
        <begin position="626"/>
        <end position="700"/>
    </location>
</feature>
<sequence length="846" mass="92607">MLVAGLVTLNEHAAAEAVLLHSVARGCTRTRTLQPLLASFGASGDVQRLWRLFGTVLRPLVAGGHMPFSNQALIALLQGFSGRPGLQGEVLELLSCAVLGLPLASLNQLLEHFGGELITEEQMLTSGELNKDSNNKGSNNNGSSNNSSSNNSSSSNNNSSNNNSNNSGNNDSNSLGCPTASLRSSALQAAARRLSAETLERLQEALAHVGPSGLPASCVVDGANVGHHGSSSRMKAAFSEDSKVEVGNNNHNHDKRDLSRFFRHEQIAAVVAALESEGQGRLFVVRDDEPDDLVWIYATLLDDLAEGPAAVGNLRLSPTTTTTPRLFAVTRDKAVDHRATLWGWKPELPAKHQLEVERSWRRWSAERLRWYSLSFAGEEEDPPSFEGEIAVRLSGPTPAVEIQRRGDTWYLPDEAGTTWLRLALPLPPPLGTAALVAGLSLHAMARHFDPPITYGFPGWSLALSLAALRQSRYFSRALLGSLTPELAMCWLDIAEEDAVCAAKDGSGLRWDLRITESWRSRMLARRKDQPQKDDSEPQQWWLIPLRRFITNQFVGRFSTANSSQSDIQTRTPEQQNGEMCKRAVARAKYDELAAQHKEEHEVAMREYVQATDPVAALRARYADLIPKRPLSAYFLFLQDPEQRVTAAASLKEQGLTQAAASMGSKLGQMWRELAADLKAPFVARAEATSAEYAEATRKWQDTSEFGELERCRKKRRSSRGPGERAAVGSHSAKPDETGEGKKPSSPKKGKGLPDASQLVTPPRQAPRTVRRRPLTTMDIDAKVLEEAQHLSLEGPLMELAGCQEVLEQRIYAQEAVGARLLLDALRNAGGAVDEARKRLEPVIVII</sequence>
<evidence type="ECO:0000313" key="6">
    <source>
        <dbReference type="Proteomes" id="UP000626109"/>
    </source>
</evidence>
<dbReference type="PANTHER" id="PTHR48112">
    <property type="entry name" value="HIGH MOBILITY GROUP PROTEIN DSP1"/>
    <property type="match status" value="1"/>
</dbReference>
<feature type="compositionally biased region" description="Low complexity" evidence="3">
    <location>
        <begin position="135"/>
        <end position="179"/>
    </location>
</feature>
<dbReference type="PROSITE" id="PS50118">
    <property type="entry name" value="HMG_BOX_2"/>
    <property type="match status" value="1"/>
</dbReference>
<feature type="region of interest" description="Disordered" evidence="3">
    <location>
        <begin position="128"/>
        <end position="179"/>
    </location>
</feature>
<name>A0A813JAQ7_POLGL</name>